<reference evidence="3 4" key="1">
    <citation type="submission" date="2024-07" db="EMBL/GenBank/DDBJ databases">
        <title>Section-level genome sequencing and comparative genomics of Aspergillus sections Usti and Cavernicolus.</title>
        <authorList>
            <consortium name="Lawrence Berkeley National Laboratory"/>
            <person name="Nybo J.L."/>
            <person name="Vesth T.C."/>
            <person name="Theobald S."/>
            <person name="Frisvad J.C."/>
            <person name="Larsen T.O."/>
            <person name="Kjaerboelling I."/>
            <person name="Rothschild-Mancinelli K."/>
            <person name="Lyhne E.K."/>
            <person name="Kogle M.E."/>
            <person name="Barry K."/>
            <person name="Clum A."/>
            <person name="Na H."/>
            <person name="Ledsgaard L."/>
            <person name="Lin J."/>
            <person name="Lipzen A."/>
            <person name="Kuo A."/>
            <person name="Riley R."/>
            <person name="Mondo S."/>
            <person name="LaButti K."/>
            <person name="Haridas S."/>
            <person name="Pangalinan J."/>
            <person name="Salamov A.A."/>
            <person name="Simmons B.A."/>
            <person name="Magnuson J.K."/>
            <person name="Chen J."/>
            <person name="Drula E."/>
            <person name="Henrissat B."/>
            <person name="Wiebenga A."/>
            <person name="Lubbers R.J."/>
            <person name="Gomes A.C."/>
            <person name="Makela M.R."/>
            <person name="Stajich J."/>
            <person name="Grigoriev I.V."/>
            <person name="Mortensen U.H."/>
            <person name="De vries R.P."/>
            <person name="Baker S.E."/>
            <person name="Andersen M.R."/>
        </authorList>
    </citation>
    <scope>NUCLEOTIDE SEQUENCE [LARGE SCALE GENOMIC DNA]</scope>
    <source>
        <strain evidence="3 4">CBS 600.67</strain>
    </source>
</reference>
<protein>
    <submittedName>
        <fullName evidence="3">Uncharacterized protein</fullName>
    </submittedName>
</protein>
<keyword evidence="1" id="KW-0175">Coiled coil</keyword>
<evidence type="ECO:0000313" key="3">
    <source>
        <dbReference type="EMBL" id="KAL2834216.1"/>
    </source>
</evidence>
<sequence length="458" mass="51753">MSQNPPHASKRPESPAKPPLPNRVDQNVNPKTTDPQNVRSASRPSSRAAAGPPLKTNVPLRQQGPAQKPGAHPPRELPQGPKPMNSEKGKKPLSAAEDIKRLQEHVSQLETEQKAKQRIQDLEQLLVKEREMYNEVASDRDRAVAQAEENRKLWKRTAGELRRAKQAPALYQVTDSHLIGLIQQLRYSIRDFAVQYFTGIRQPMIPGDSIKIWNSCMVPTTPGTQAFREYIRSPSRCSSIIQGMLWKLLVTYVFGEFVWAGKAGESLGKLRYYLKYASHNEATPDPDVERKFQMWSAEATGLLLQMCDFSPGSPEHKFIQSTLGEIREDFWSIAEQFLSTRSRGPHQDFRRILESAISLDKEIHRQAARIKFEFPSEDTQLRFDSSRMEAEKGEQRPKPDQPVFLVVAPAVTKRGKSDGNDFDADVQLLVPVEVSCQPPSDLPGAEAESWYSHWGPKT</sequence>
<feature type="compositionally biased region" description="Low complexity" evidence="2">
    <location>
        <begin position="39"/>
        <end position="53"/>
    </location>
</feature>
<feature type="coiled-coil region" evidence="1">
    <location>
        <begin position="99"/>
        <end position="164"/>
    </location>
</feature>
<proteinExistence type="predicted"/>
<feature type="region of interest" description="Disordered" evidence="2">
    <location>
        <begin position="1"/>
        <end position="94"/>
    </location>
</feature>
<keyword evidence="4" id="KW-1185">Reference proteome</keyword>
<comment type="caution">
    <text evidence="3">The sequence shown here is derived from an EMBL/GenBank/DDBJ whole genome shotgun (WGS) entry which is preliminary data.</text>
</comment>
<evidence type="ECO:0000256" key="2">
    <source>
        <dbReference type="SAM" id="MobiDB-lite"/>
    </source>
</evidence>
<evidence type="ECO:0000256" key="1">
    <source>
        <dbReference type="SAM" id="Coils"/>
    </source>
</evidence>
<accession>A0ABR4J2E6</accession>
<name>A0ABR4J2E6_9EURO</name>
<feature type="compositionally biased region" description="Polar residues" evidence="2">
    <location>
        <begin position="24"/>
        <end position="38"/>
    </location>
</feature>
<dbReference type="Proteomes" id="UP001610335">
    <property type="component" value="Unassembled WGS sequence"/>
</dbReference>
<evidence type="ECO:0000313" key="4">
    <source>
        <dbReference type="Proteomes" id="UP001610335"/>
    </source>
</evidence>
<organism evidence="3 4">
    <name type="scientific">Aspergillus cavernicola</name>
    <dbReference type="NCBI Taxonomy" id="176166"/>
    <lineage>
        <taxon>Eukaryota</taxon>
        <taxon>Fungi</taxon>
        <taxon>Dikarya</taxon>
        <taxon>Ascomycota</taxon>
        <taxon>Pezizomycotina</taxon>
        <taxon>Eurotiomycetes</taxon>
        <taxon>Eurotiomycetidae</taxon>
        <taxon>Eurotiales</taxon>
        <taxon>Aspergillaceae</taxon>
        <taxon>Aspergillus</taxon>
        <taxon>Aspergillus subgen. Nidulantes</taxon>
    </lineage>
</organism>
<gene>
    <name evidence="3" type="ORF">BDW59DRAFT_44960</name>
</gene>
<dbReference type="EMBL" id="JBFXLS010000002">
    <property type="protein sequence ID" value="KAL2834216.1"/>
    <property type="molecule type" value="Genomic_DNA"/>
</dbReference>
<feature type="region of interest" description="Disordered" evidence="2">
    <location>
        <begin position="437"/>
        <end position="458"/>
    </location>
</feature>